<name>A0A9N8PYB1_CHRIL</name>
<evidence type="ECO:0000313" key="1">
    <source>
        <dbReference type="EMBL" id="CAD0200203.1"/>
    </source>
</evidence>
<protein>
    <submittedName>
        <fullName evidence="1">Uncharacterized protein</fullName>
    </submittedName>
</protein>
<keyword evidence="2" id="KW-1185">Reference proteome</keyword>
<dbReference type="Proteomes" id="UP001154114">
    <property type="component" value="Chromosome 12"/>
</dbReference>
<proteinExistence type="predicted"/>
<evidence type="ECO:0000313" key="2">
    <source>
        <dbReference type="Proteomes" id="UP001154114"/>
    </source>
</evidence>
<dbReference type="AlphaFoldDB" id="A0A9N8PYB1"/>
<sequence>MTSLPSSSRAKREIQVDDADVPAAKQPKVIKNPLKVKCLNLIIKSFEGILECIAKLAGSGDDGTTPAKDKQALLMDITLANNITKIIYKAHKLRLQESESKMTSSDFKFSLSGRQVVVRKDRVMEIWDAQVKSVGLVYSKHQEWYDTIMPFLTSFLGFSLRMAELKRGFKYLVLKSTDVEDTVLPINKYGLSEDRHHTLLEGISYPPNIRQQMVRECWLGPMTAFLCMLCSKEPARENYEHVVQKTMPHIPCIQDIIKITRKNTNKMDLVMISHSIAEILLRNPVTENFAMFFPLNFLVVAAAEHNTTGKLDWFLDFFSLTGSGGFYMYKAILELQATHKFTIRSCMNEEMASQVCFHCIFGTFKQDFGILSSITPNKNWVTGRQVSTSIKSKGSLSSDVEIELIPFKVYSKPDLTEDPVLLVTPHREYVRSQYTSSPCFSGYRVRNLFVPGFSNREPIILQIRNILNDTLEKLREYLKDKPCLVTTRWRDWDSLALGTHGEDMPDFQVTCSGVTFAGKRDWY</sequence>
<accession>A0A9N8PYB1</accession>
<dbReference type="EMBL" id="LR824015">
    <property type="protein sequence ID" value="CAD0200203.1"/>
    <property type="molecule type" value="Genomic_DNA"/>
</dbReference>
<organism evidence="1 2">
    <name type="scientific">Chrysodeixis includens</name>
    <name type="common">Soybean looper</name>
    <name type="synonym">Pseudoplusia includens</name>
    <dbReference type="NCBI Taxonomy" id="689277"/>
    <lineage>
        <taxon>Eukaryota</taxon>
        <taxon>Metazoa</taxon>
        <taxon>Ecdysozoa</taxon>
        <taxon>Arthropoda</taxon>
        <taxon>Hexapoda</taxon>
        <taxon>Insecta</taxon>
        <taxon>Pterygota</taxon>
        <taxon>Neoptera</taxon>
        <taxon>Endopterygota</taxon>
        <taxon>Lepidoptera</taxon>
        <taxon>Glossata</taxon>
        <taxon>Ditrysia</taxon>
        <taxon>Noctuoidea</taxon>
        <taxon>Noctuidae</taxon>
        <taxon>Plusiinae</taxon>
        <taxon>Chrysodeixis</taxon>
    </lineage>
</organism>
<reference evidence="1" key="1">
    <citation type="submission" date="2021-12" db="EMBL/GenBank/DDBJ databases">
        <authorList>
            <person name="King R."/>
        </authorList>
    </citation>
    <scope>NUCLEOTIDE SEQUENCE</scope>
</reference>
<gene>
    <name evidence="1" type="ORF">CINC_LOCUS1891</name>
</gene>
<dbReference type="OrthoDB" id="7486222at2759"/>